<reference evidence="2 3" key="1">
    <citation type="journal article" date="2023" name="Sci. Data">
        <title>Genome assembly of the Korean intertidal mud-creeper Batillaria attramentaria.</title>
        <authorList>
            <person name="Patra A.K."/>
            <person name="Ho P.T."/>
            <person name="Jun S."/>
            <person name="Lee S.J."/>
            <person name="Kim Y."/>
            <person name="Won Y.J."/>
        </authorList>
    </citation>
    <scope>NUCLEOTIDE SEQUENCE [LARGE SCALE GENOMIC DNA]</scope>
    <source>
        <strain evidence="2">Wonlab-2016</strain>
    </source>
</reference>
<protein>
    <submittedName>
        <fullName evidence="2">Uncharacterized protein</fullName>
    </submittedName>
</protein>
<keyword evidence="3" id="KW-1185">Reference proteome</keyword>
<feature type="non-terminal residue" evidence="2">
    <location>
        <position position="388"/>
    </location>
</feature>
<dbReference type="Proteomes" id="UP001519460">
    <property type="component" value="Unassembled WGS sequence"/>
</dbReference>
<organism evidence="2 3">
    <name type="scientific">Batillaria attramentaria</name>
    <dbReference type="NCBI Taxonomy" id="370345"/>
    <lineage>
        <taxon>Eukaryota</taxon>
        <taxon>Metazoa</taxon>
        <taxon>Spiralia</taxon>
        <taxon>Lophotrochozoa</taxon>
        <taxon>Mollusca</taxon>
        <taxon>Gastropoda</taxon>
        <taxon>Caenogastropoda</taxon>
        <taxon>Sorbeoconcha</taxon>
        <taxon>Cerithioidea</taxon>
        <taxon>Batillariidae</taxon>
        <taxon>Batillaria</taxon>
    </lineage>
</organism>
<name>A0ABD0JUU4_9CAEN</name>
<accession>A0ABD0JUU4</accession>
<dbReference type="InterPro" id="IPR019141">
    <property type="entry name" value="DUF2045"/>
</dbReference>
<comment type="caution">
    <text evidence="2">The sequence shown here is derived from an EMBL/GenBank/DDBJ whole genome shotgun (WGS) entry which is preliminary data.</text>
</comment>
<dbReference type="Pfam" id="PF09741">
    <property type="entry name" value="DUF2045"/>
    <property type="match status" value="1"/>
</dbReference>
<sequence length="388" mass="44102">MAEDGDSPTKIPSPLQQMLTSISDERKKTHVGPSDSGFELVSSNVGSFWTELFVKYFSSGGLSPDDSRDDMLFYVRKNPEVKNKFGMIQPLMEVYRRDSKHLPSLEDPTIDWEETVYLNIIMHQFDYHVTCAVCTRTGATELQNLKKFTHRVYASPSQREMDNKGTHETITYPNIYFTIDAFEEAFEDLIVRDSEFVAVELVASDKGGSFQAVLFLGSVKYEALKRTYDSRASMTSRMMQRMSFGLYKDKRRVEFMKLRGPRGKGHAQMAVSRVKGSGPETPSVENFPVSDFEDDEQRGFRAGSAGQCPMKKSRSDAEKVDAAGENDTDEVEAGTLQDELDEEVPHNSLWGWSFAQAWHHFKERRRANSVALHANLTFVTLPWHRIIA</sequence>
<evidence type="ECO:0000313" key="2">
    <source>
        <dbReference type="EMBL" id="KAK7478628.1"/>
    </source>
</evidence>
<evidence type="ECO:0000313" key="3">
    <source>
        <dbReference type="Proteomes" id="UP001519460"/>
    </source>
</evidence>
<dbReference type="EMBL" id="JACVVK020000321">
    <property type="protein sequence ID" value="KAK7478628.1"/>
    <property type="molecule type" value="Genomic_DNA"/>
</dbReference>
<dbReference type="AlphaFoldDB" id="A0ABD0JUU4"/>
<dbReference type="PANTHER" id="PTHR21477">
    <property type="entry name" value="ZGC:172139"/>
    <property type="match status" value="1"/>
</dbReference>
<dbReference type="PANTHER" id="PTHR21477:SF13">
    <property type="entry name" value="KIAA0930"/>
    <property type="match status" value="1"/>
</dbReference>
<evidence type="ECO:0000256" key="1">
    <source>
        <dbReference type="SAM" id="MobiDB-lite"/>
    </source>
</evidence>
<feature type="compositionally biased region" description="Basic and acidic residues" evidence="1">
    <location>
        <begin position="313"/>
        <end position="322"/>
    </location>
</feature>
<feature type="region of interest" description="Disordered" evidence="1">
    <location>
        <begin position="262"/>
        <end position="331"/>
    </location>
</feature>
<gene>
    <name evidence="2" type="ORF">BaRGS_00030160</name>
</gene>
<proteinExistence type="predicted"/>